<accession>Q2L6X2</accession>
<dbReference type="UCSC" id="R02E4.3">
    <property type="organism name" value="c. elegans"/>
</dbReference>
<feature type="region of interest" description="Disordered" evidence="1">
    <location>
        <begin position="22"/>
        <end position="49"/>
    </location>
</feature>
<dbReference type="OMA" id="FLKPDNC"/>
<dbReference type="WormBase" id="R02E4.3">
    <property type="protein sequence ID" value="CE40987"/>
    <property type="gene ID" value="WBGene00044724"/>
</dbReference>
<evidence type="ECO:0000313" key="3">
    <source>
        <dbReference type="Proteomes" id="UP000001940"/>
    </source>
</evidence>
<keyword evidence="3" id="KW-1185">Reference proteome</keyword>
<organism evidence="2 3">
    <name type="scientific">Caenorhabditis elegans</name>
    <dbReference type="NCBI Taxonomy" id="6239"/>
    <lineage>
        <taxon>Eukaryota</taxon>
        <taxon>Metazoa</taxon>
        <taxon>Ecdysozoa</taxon>
        <taxon>Nematoda</taxon>
        <taxon>Chromadorea</taxon>
        <taxon>Rhabditida</taxon>
        <taxon>Rhabditina</taxon>
        <taxon>Rhabditomorpha</taxon>
        <taxon>Rhabditoidea</taxon>
        <taxon>Rhabditidae</taxon>
        <taxon>Peloderinae</taxon>
        <taxon>Caenorhabditis</taxon>
    </lineage>
</organism>
<dbReference type="HOGENOM" id="CLU_2415374_0_0_1"/>
<protein>
    <submittedName>
        <fullName evidence="2">Ovule protein</fullName>
    </submittedName>
</protein>
<dbReference type="PaxDb" id="6239-R02E4.3"/>
<dbReference type="OrthoDB" id="5850547at2759"/>
<sequence length="87" mass="9742">MKVQTGVSSKDVSTLKELAELEKHQDAAKANEQNLKTEAETKEEQNQEEVQKSLVVDAIHSAKAKWDQCFLKPDNCCVVKAVRKITT</sequence>
<dbReference type="Proteomes" id="UP000001940">
    <property type="component" value="Chromosome X"/>
</dbReference>
<evidence type="ECO:0000313" key="4">
    <source>
        <dbReference type="WormBase" id="R02E4.3"/>
    </source>
</evidence>
<keyword evidence="5" id="KW-1267">Proteomics identification</keyword>
<dbReference type="InParanoid" id="Q2L6X2"/>
<evidence type="ECO:0000256" key="1">
    <source>
        <dbReference type="SAM" id="MobiDB-lite"/>
    </source>
</evidence>
<dbReference type="EMBL" id="BX284606">
    <property type="protein sequence ID" value="CCD69113.1"/>
    <property type="molecule type" value="Genomic_DNA"/>
</dbReference>
<gene>
    <name evidence="2" type="ORF">CELE_R02E4.3</name>
    <name evidence="2 4" type="ORF">R02E4.3</name>
</gene>
<dbReference type="Bgee" id="WBGene00044724">
    <property type="expression patterns" value="Expressed in pharyngeal muscle cell (C elegans) and 3 other cell types or tissues"/>
</dbReference>
<evidence type="ECO:0000313" key="2">
    <source>
        <dbReference type="EMBL" id="CCD69113.1"/>
    </source>
</evidence>
<dbReference type="AlphaFoldDB" id="Q2L6X2"/>
<dbReference type="RefSeq" id="NP_001041279.2">
    <property type="nucleotide sequence ID" value="NM_001047814.3"/>
</dbReference>
<evidence type="ECO:0007829" key="5">
    <source>
        <dbReference type="PeptideAtlas" id="Q2L6X2"/>
    </source>
</evidence>
<dbReference type="AGR" id="WB:WBGene00044724"/>
<dbReference type="GeneID" id="4363121"/>
<dbReference type="FunCoup" id="Q2L6X2">
    <property type="interactions" value="1054"/>
</dbReference>
<dbReference type="eggNOG" id="ENOG502TIN8">
    <property type="taxonomic scope" value="Eukaryota"/>
</dbReference>
<dbReference type="PeptideAtlas" id="Q2L6X2"/>
<proteinExistence type="evidence at protein level"/>
<dbReference type="STRING" id="6239.R02E4.3.1"/>
<reference evidence="2 3" key="1">
    <citation type="journal article" date="1998" name="Science">
        <title>Genome sequence of the nematode C. elegans: a platform for investigating biology.</title>
        <authorList>
            <consortium name="The C. elegans sequencing consortium"/>
            <person name="Sulson J.E."/>
            <person name="Waterston R."/>
        </authorList>
    </citation>
    <scope>NUCLEOTIDE SEQUENCE [LARGE SCALE GENOMIC DNA]</scope>
    <source>
        <strain evidence="2 3">Bristol N2</strain>
    </source>
</reference>
<dbReference type="CTD" id="4363121"/>
<dbReference type="KEGG" id="cel:CELE_R02E4.3"/>
<name>Q2L6X2_CAEEL</name>